<proteinExistence type="predicted"/>
<gene>
    <name evidence="1" type="ORF">GCM10007940_17460</name>
</gene>
<evidence type="ECO:0008006" key="3">
    <source>
        <dbReference type="Google" id="ProtNLM"/>
    </source>
</evidence>
<sequence length="400" mass="46487">MIRRYRELFNTQFSGEKYNEFLKDISESVNHTPPFRISETPIFVDRIFKEKLLQACSEILTQVSSSEFMEASKSALNHPSLNMPLYEKPCRFIQLDFGICEDEHGVLSPQLIELQGFPSLYFYQELLGSMYQKHFKLDPQLSIFPQNLTTKEYIDLLQKEIVGDTPAEQVVLLEIEPETQTTRIDFLCAEKMIGIKELCITELIKEGKGLFYLNAEGRKIKILKIFNRVIFDELNQRSDLKRSFRFSDEVDVEWIGHPTWFFRISKHSLPLLKSDYVPESYYLDQLEEYPEDLDQFVLKPLFSFAGSGVNLHLSKDLLDGISDRSNYIIQRKVSYKSIIETKDEPAKCEIRMMSVLNSETGKFDIVCNLARLTKGEMVGVKYNKNKEWVGGSVAFFEKDD</sequence>
<organism evidence="1 2">
    <name type="scientific">Portibacter lacus</name>
    <dbReference type="NCBI Taxonomy" id="1099794"/>
    <lineage>
        <taxon>Bacteria</taxon>
        <taxon>Pseudomonadati</taxon>
        <taxon>Bacteroidota</taxon>
        <taxon>Saprospiria</taxon>
        <taxon>Saprospirales</taxon>
        <taxon>Haliscomenobacteraceae</taxon>
        <taxon>Portibacter</taxon>
    </lineage>
</organism>
<dbReference type="RefSeq" id="WP_235293995.1">
    <property type="nucleotide sequence ID" value="NZ_BSOH01000010.1"/>
</dbReference>
<name>A0AA37SMI0_9BACT</name>
<evidence type="ECO:0000313" key="1">
    <source>
        <dbReference type="EMBL" id="GLR17131.1"/>
    </source>
</evidence>
<protein>
    <recommendedName>
        <fullName evidence="3">Circularly permuted type 2 ATP-grasp protein</fullName>
    </recommendedName>
</protein>
<keyword evidence="2" id="KW-1185">Reference proteome</keyword>
<reference evidence="1" key="2">
    <citation type="submission" date="2023-01" db="EMBL/GenBank/DDBJ databases">
        <title>Draft genome sequence of Portibacter lacus strain NBRC 108769.</title>
        <authorList>
            <person name="Sun Q."/>
            <person name="Mori K."/>
        </authorList>
    </citation>
    <scope>NUCLEOTIDE SEQUENCE</scope>
    <source>
        <strain evidence="1">NBRC 108769</strain>
    </source>
</reference>
<dbReference type="Proteomes" id="UP001156666">
    <property type="component" value="Unassembled WGS sequence"/>
</dbReference>
<dbReference type="AlphaFoldDB" id="A0AA37SMI0"/>
<accession>A0AA37SMI0</accession>
<evidence type="ECO:0000313" key="2">
    <source>
        <dbReference type="Proteomes" id="UP001156666"/>
    </source>
</evidence>
<comment type="caution">
    <text evidence="1">The sequence shown here is derived from an EMBL/GenBank/DDBJ whole genome shotgun (WGS) entry which is preliminary data.</text>
</comment>
<reference evidence="1" key="1">
    <citation type="journal article" date="2014" name="Int. J. Syst. Evol. Microbiol.">
        <title>Complete genome sequence of Corynebacterium casei LMG S-19264T (=DSM 44701T), isolated from a smear-ripened cheese.</title>
        <authorList>
            <consortium name="US DOE Joint Genome Institute (JGI-PGF)"/>
            <person name="Walter F."/>
            <person name="Albersmeier A."/>
            <person name="Kalinowski J."/>
            <person name="Ruckert C."/>
        </authorList>
    </citation>
    <scope>NUCLEOTIDE SEQUENCE</scope>
    <source>
        <strain evidence="1">NBRC 108769</strain>
    </source>
</reference>
<dbReference type="EMBL" id="BSOH01000010">
    <property type="protein sequence ID" value="GLR17131.1"/>
    <property type="molecule type" value="Genomic_DNA"/>
</dbReference>